<dbReference type="InterPro" id="IPR005358">
    <property type="entry name" value="Puta_zinc/iron-chelating_dom"/>
</dbReference>
<sequence>MSGCRERSASAWPSRRRGPISSGSMTSPPTATPGWPFRPCTVDRGGSCCRRPSVTRLILPASACGNPQTIDGRCAWPSMFPESLCMVSAPDRAFDGSNPMSPCHGCHAGCCRAFAVPVTGADIVRMEQSLRQDFWEFVCRWEDRDGAISAGVVPQFLFADEPGTPFVICLLHEPSATFPRTTKCRFLREEPPTPTSPLGRAYCGVYESRPSACRVFPTKLSASGSLAVLHDVPTHGRANDASPAFQLCPRPWTPSDAEPVAAVQDLIVLQFELQFFRQVAALWNRAPGAWTDFPEFLRLVYNQRVQPAPSHADGDASAMRSVIPFPQPADDDQTDSLAA</sequence>
<comment type="caution">
    <text evidence="2">The sequence shown here is derived from an EMBL/GenBank/DDBJ whole genome shotgun (WGS) entry which is preliminary data.</text>
</comment>
<accession>A0A7C2JYH1</accession>
<organism evidence="2">
    <name type="scientific">Schlesneria paludicola</name>
    <dbReference type="NCBI Taxonomy" id="360056"/>
    <lineage>
        <taxon>Bacteria</taxon>
        <taxon>Pseudomonadati</taxon>
        <taxon>Planctomycetota</taxon>
        <taxon>Planctomycetia</taxon>
        <taxon>Planctomycetales</taxon>
        <taxon>Planctomycetaceae</taxon>
        <taxon>Schlesneria</taxon>
    </lineage>
</organism>
<feature type="region of interest" description="Disordered" evidence="1">
    <location>
        <begin position="1"/>
        <end position="36"/>
    </location>
</feature>
<proteinExistence type="predicted"/>
<dbReference type="Pfam" id="PF03692">
    <property type="entry name" value="CxxCxxCC"/>
    <property type="match status" value="1"/>
</dbReference>
<dbReference type="AlphaFoldDB" id="A0A7C2JYH1"/>
<evidence type="ECO:0000256" key="1">
    <source>
        <dbReference type="SAM" id="MobiDB-lite"/>
    </source>
</evidence>
<gene>
    <name evidence="2" type="ORF">ENQ76_00520</name>
</gene>
<reference evidence="2" key="1">
    <citation type="journal article" date="2020" name="mSystems">
        <title>Genome- and Community-Level Interaction Insights into Carbon Utilization and Element Cycling Functions of Hydrothermarchaeota in Hydrothermal Sediment.</title>
        <authorList>
            <person name="Zhou Z."/>
            <person name="Liu Y."/>
            <person name="Xu W."/>
            <person name="Pan J."/>
            <person name="Luo Z.H."/>
            <person name="Li M."/>
        </authorList>
    </citation>
    <scope>NUCLEOTIDE SEQUENCE [LARGE SCALE GENOMIC DNA]</scope>
    <source>
        <strain evidence="2">SpSt-339</strain>
    </source>
</reference>
<dbReference type="EMBL" id="DSOK01000014">
    <property type="protein sequence ID" value="HEN13938.1"/>
    <property type="molecule type" value="Genomic_DNA"/>
</dbReference>
<name>A0A7C2JYH1_9PLAN</name>
<protein>
    <submittedName>
        <fullName evidence="2">YkgJ family cysteine cluster protein</fullName>
    </submittedName>
</protein>
<evidence type="ECO:0000313" key="2">
    <source>
        <dbReference type="EMBL" id="HEN13938.1"/>
    </source>
</evidence>